<sequence>MIEERDWHCCNCIIVKLTRRSKEHGFKGKPLFEATTKEILSAIRNSENQFVAVEDTLFKGELTGTIMNTENSIDVGSFLQFMHFDDDLDVSRSLHYYIEGGKLYICCSPTTARKRVVAWWQKLTPEQKALYNKNH</sequence>
<name>A0ABX3NZC4_9BACT</name>
<reference evidence="1 2" key="1">
    <citation type="submission" date="2016-04" db="EMBL/GenBank/DDBJ databases">
        <authorList>
            <person name="Chen L."/>
            <person name="Zhuang W."/>
            <person name="Wang G."/>
        </authorList>
    </citation>
    <scope>NUCLEOTIDE SEQUENCE [LARGE SCALE GENOMIC DNA]</scope>
    <source>
        <strain evidence="2">GR20</strain>
    </source>
</reference>
<dbReference type="EMBL" id="LWBO01000011">
    <property type="protein sequence ID" value="OQP49238.1"/>
    <property type="molecule type" value="Genomic_DNA"/>
</dbReference>
<dbReference type="Proteomes" id="UP000192277">
    <property type="component" value="Unassembled WGS sequence"/>
</dbReference>
<organism evidence="1 2">
    <name type="scientific">Niastella koreensis</name>
    <dbReference type="NCBI Taxonomy" id="354356"/>
    <lineage>
        <taxon>Bacteria</taxon>
        <taxon>Pseudomonadati</taxon>
        <taxon>Bacteroidota</taxon>
        <taxon>Chitinophagia</taxon>
        <taxon>Chitinophagales</taxon>
        <taxon>Chitinophagaceae</taxon>
        <taxon>Niastella</taxon>
    </lineage>
</organism>
<protein>
    <submittedName>
        <fullName evidence="1">Uncharacterized protein</fullName>
    </submittedName>
</protein>
<evidence type="ECO:0000313" key="2">
    <source>
        <dbReference type="Proteomes" id="UP000192277"/>
    </source>
</evidence>
<gene>
    <name evidence="1" type="ORF">A4D02_30055</name>
</gene>
<accession>A0ABX3NZC4</accession>
<evidence type="ECO:0000313" key="1">
    <source>
        <dbReference type="EMBL" id="OQP49238.1"/>
    </source>
</evidence>
<comment type="caution">
    <text evidence="1">The sequence shown here is derived from an EMBL/GenBank/DDBJ whole genome shotgun (WGS) entry which is preliminary data.</text>
</comment>
<keyword evidence="2" id="KW-1185">Reference proteome</keyword>
<proteinExistence type="predicted"/>
<dbReference type="RefSeq" id="WP_014216805.1">
    <property type="nucleotide sequence ID" value="NZ_LWBO01000011.1"/>
</dbReference>